<dbReference type="GO" id="GO:0004856">
    <property type="term" value="F:D-xylulokinase activity"/>
    <property type="evidence" value="ECO:0007669"/>
    <property type="project" value="UniProtKB-UniRule"/>
</dbReference>
<dbReference type="InterPro" id="IPR000577">
    <property type="entry name" value="Carb_kinase_FGGY"/>
</dbReference>
<dbReference type="PANTHER" id="PTHR43095:SF5">
    <property type="entry name" value="XYLULOSE KINASE"/>
    <property type="match status" value="1"/>
</dbReference>
<organism evidence="13 14">
    <name type="scientific">Pyrinomonas methylaliphatogenes</name>
    <dbReference type="NCBI Taxonomy" id="454194"/>
    <lineage>
        <taxon>Bacteria</taxon>
        <taxon>Pseudomonadati</taxon>
        <taxon>Acidobacteriota</taxon>
        <taxon>Blastocatellia</taxon>
        <taxon>Blastocatellales</taxon>
        <taxon>Pyrinomonadaceae</taxon>
        <taxon>Pyrinomonas</taxon>
    </lineage>
</organism>
<evidence type="ECO:0000256" key="6">
    <source>
        <dbReference type="ARBA" id="ARBA00022840"/>
    </source>
</evidence>
<dbReference type="OrthoDB" id="9805576at2"/>
<dbReference type="EC" id="2.7.1.17" evidence="8 10"/>
<dbReference type="CDD" id="cd07808">
    <property type="entry name" value="ASKHA_NBD_FGGY_EcXK-like"/>
    <property type="match status" value="1"/>
</dbReference>
<evidence type="ECO:0000256" key="8">
    <source>
        <dbReference type="HAMAP-Rule" id="MF_02220"/>
    </source>
</evidence>
<keyword evidence="2 8" id="KW-0859">Xylose metabolism</keyword>
<dbReference type="EMBL" id="CBXV010000002">
    <property type="protein sequence ID" value="CDM64381.1"/>
    <property type="molecule type" value="Genomic_DNA"/>
</dbReference>
<dbReference type="PROSITE" id="PS00445">
    <property type="entry name" value="FGGY_KINASES_2"/>
    <property type="match status" value="1"/>
</dbReference>
<evidence type="ECO:0000256" key="4">
    <source>
        <dbReference type="ARBA" id="ARBA00022741"/>
    </source>
</evidence>
<dbReference type="PIRSF" id="PIRSF000538">
    <property type="entry name" value="GlpK"/>
    <property type="match status" value="1"/>
</dbReference>
<gene>
    <name evidence="8 10" type="primary">xylB</name>
    <name evidence="13" type="ORF">PYK22_00374</name>
</gene>
<dbReference type="GO" id="GO:0005524">
    <property type="term" value="F:ATP binding"/>
    <property type="evidence" value="ECO:0007669"/>
    <property type="project" value="UniProtKB-UniRule"/>
</dbReference>
<evidence type="ECO:0000256" key="7">
    <source>
        <dbReference type="ARBA" id="ARBA00023277"/>
    </source>
</evidence>
<dbReference type="PANTHER" id="PTHR43095">
    <property type="entry name" value="SUGAR KINASE"/>
    <property type="match status" value="1"/>
</dbReference>
<dbReference type="InterPro" id="IPR050406">
    <property type="entry name" value="FGGY_Carb_Kinase"/>
</dbReference>
<dbReference type="AlphaFoldDB" id="A0A0B6WTL2"/>
<dbReference type="Pfam" id="PF02782">
    <property type="entry name" value="FGGY_C"/>
    <property type="match status" value="1"/>
</dbReference>
<accession>A0A0B6WTL2</accession>
<reference evidence="13 14" key="1">
    <citation type="submission" date="2013-12" db="EMBL/GenBank/DDBJ databases">
        <authorList>
            <person name="Stott M."/>
        </authorList>
    </citation>
    <scope>NUCLEOTIDE SEQUENCE [LARGE SCALE GENOMIC DNA]</scope>
    <source>
        <strain evidence="13 14">K22</strain>
    </source>
</reference>
<keyword evidence="3 8" id="KW-0808">Transferase</keyword>
<dbReference type="RefSeq" id="WP_041973823.1">
    <property type="nucleotide sequence ID" value="NZ_CBXV010000002.1"/>
</dbReference>
<dbReference type="InterPro" id="IPR018485">
    <property type="entry name" value="FGGY_C"/>
</dbReference>
<evidence type="ECO:0000259" key="11">
    <source>
        <dbReference type="Pfam" id="PF00370"/>
    </source>
</evidence>
<evidence type="ECO:0000259" key="12">
    <source>
        <dbReference type="Pfam" id="PF02782"/>
    </source>
</evidence>
<dbReference type="InterPro" id="IPR018483">
    <property type="entry name" value="Carb_kinase_FGGY_CS"/>
</dbReference>
<name>A0A0B6WTL2_9BACT</name>
<dbReference type="InterPro" id="IPR043129">
    <property type="entry name" value="ATPase_NBD"/>
</dbReference>
<dbReference type="STRING" id="454194.PYK22_00374"/>
<comment type="similarity">
    <text evidence="1 8 9">Belongs to the FGGY kinase family.</text>
</comment>
<evidence type="ECO:0000313" key="14">
    <source>
        <dbReference type="Proteomes" id="UP000031518"/>
    </source>
</evidence>
<evidence type="ECO:0000256" key="3">
    <source>
        <dbReference type="ARBA" id="ARBA00022679"/>
    </source>
</evidence>
<dbReference type="Proteomes" id="UP000031518">
    <property type="component" value="Unassembled WGS sequence"/>
</dbReference>
<evidence type="ECO:0000256" key="2">
    <source>
        <dbReference type="ARBA" id="ARBA00022629"/>
    </source>
</evidence>
<reference evidence="13 14" key="2">
    <citation type="submission" date="2015-01" db="EMBL/GenBank/DDBJ databases">
        <title>Complete genome sequence of Pyrinomonas methylaliphatogenes type strain K22T.</title>
        <authorList>
            <person name="Lee K.C.Y."/>
            <person name="Power J.F."/>
            <person name="Dunfield P.F."/>
            <person name="Morgan X.C."/>
            <person name="Huttenhower C."/>
            <person name="Stott M.B."/>
        </authorList>
    </citation>
    <scope>NUCLEOTIDE SEQUENCE [LARGE SCALE GENOMIC DNA]</scope>
    <source>
        <strain evidence="13 14">K22</strain>
    </source>
</reference>
<comment type="catalytic activity">
    <reaction evidence="8 10">
        <text>D-xylulose + ATP = D-xylulose 5-phosphate + ADP + H(+)</text>
        <dbReference type="Rhea" id="RHEA:10964"/>
        <dbReference type="ChEBI" id="CHEBI:15378"/>
        <dbReference type="ChEBI" id="CHEBI:17140"/>
        <dbReference type="ChEBI" id="CHEBI:30616"/>
        <dbReference type="ChEBI" id="CHEBI:57737"/>
        <dbReference type="ChEBI" id="CHEBI:456216"/>
        <dbReference type="EC" id="2.7.1.17"/>
    </reaction>
</comment>
<feature type="site" description="Important for activity" evidence="8">
    <location>
        <position position="10"/>
    </location>
</feature>
<keyword evidence="5 8" id="KW-0418">Kinase</keyword>
<dbReference type="Pfam" id="PF00370">
    <property type="entry name" value="FGGY_N"/>
    <property type="match status" value="1"/>
</dbReference>
<evidence type="ECO:0000256" key="9">
    <source>
        <dbReference type="RuleBase" id="RU003733"/>
    </source>
</evidence>
<proteinExistence type="inferred from homology"/>
<dbReference type="GO" id="GO:0005998">
    <property type="term" value="P:xylulose catabolic process"/>
    <property type="evidence" value="ECO:0007669"/>
    <property type="project" value="UniProtKB-UniRule"/>
</dbReference>
<feature type="active site" description="Proton acceptor" evidence="8">
    <location>
        <position position="242"/>
    </location>
</feature>
<dbReference type="NCBIfam" id="TIGR01312">
    <property type="entry name" value="XylB"/>
    <property type="match status" value="1"/>
</dbReference>
<evidence type="ECO:0000256" key="1">
    <source>
        <dbReference type="ARBA" id="ARBA00009156"/>
    </source>
</evidence>
<keyword evidence="7 8" id="KW-0119">Carbohydrate metabolism</keyword>
<evidence type="ECO:0000256" key="10">
    <source>
        <dbReference type="RuleBase" id="RU364073"/>
    </source>
</evidence>
<comment type="function">
    <text evidence="8">Catalyzes the phosphorylation of D-xylulose to D-xylulose 5-phosphate.</text>
</comment>
<dbReference type="InterPro" id="IPR018484">
    <property type="entry name" value="FGGY_N"/>
</dbReference>
<feature type="binding site" evidence="8">
    <location>
        <begin position="83"/>
        <end position="84"/>
    </location>
    <ligand>
        <name>substrate</name>
    </ligand>
</feature>
<dbReference type="Gene3D" id="3.30.420.40">
    <property type="match status" value="2"/>
</dbReference>
<evidence type="ECO:0000256" key="5">
    <source>
        <dbReference type="ARBA" id="ARBA00022777"/>
    </source>
</evidence>
<dbReference type="GO" id="GO:0042732">
    <property type="term" value="P:D-xylose metabolic process"/>
    <property type="evidence" value="ECO:0007669"/>
    <property type="project" value="UniProtKB-KW"/>
</dbReference>
<dbReference type="InterPro" id="IPR006000">
    <property type="entry name" value="Xylulokinase"/>
</dbReference>
<feature type="domain" description="Carbohydrate kinase FGGY C-terminal" evidence="12">
    <location>
        <begin position="259"/>
        <end position="448"/>
    </location>
</feature>
<feature type="domain" description="Carbohydrate kinase FGGY N-terminal" evidence="11">
    <location>
        <begin position="6"/>
        <end position="249"/>
    </location>
</feature>
<evidence type="ECO:0000313" key="13">
    <source>
        <dbReference type="EMBL" id="CDM64381.1"/>
    </source>
</evidence>
<dbReference type="HAMAP" id="MF_02220">
    <property type="entry name" value="XylB"/>
    <property type="match status" value="1"/>
</dbReference>
<keyword evidence="4 8" id="KW-0547">Nucleotide-binding</keyword>
<sequence>MGEKLFLGIDVGTGGTRAVAIDETGRVVAAATAEHEPFASPQTGWAEQHPEDWWRATQQAVRAVLAKGVSADRIASVGFSGQMHGSVLLDERGEVIRPALIWCDQRTDAQCRAITQRIGAERLIELVCNPALTGFTLPKLLWVREVEPDQWRRVRSILLPKDFVRFRLTGERASDVADSSGTLLFDVKNRRWSSEMLAAFEIPETLLPRVFESPEVTGQISAAGAAATGLREGTPVVAGAGDQAAGAVGIGIVEAGTVSATIGTSGVVFAATDRPALDPKGRVHTFCHAIPGRWHVMGVTQGAGLSLRWFRDRFGAGPDDGRDPYERLTEEAAQAPPGADGVLWAPYLMGERTPHLDPHARAALVGLAANHTRAHIIRAILEGVAFSLRDTFEIFREMRVPVERVRLGGGGARSQLWRQIQADIYGYEVETVEAEEGAAYGAAILAGVGVGAWPSVDAACKAVVRVASRTSPDEQTAQVMDRQYAAFRALYPALRSVVSLLTGKQKD</sequence>
<keyword evidence="14" id="KW-1185">Reference proteome</keyword>
<dbReference type="SUPFAM" id="SSF53067">
    <property type="entry name" value="Actin-like ATPase domain"/>
    <property type="match status" value="2"/>
</dbReference>
<protein>
    <recommendedName>
        <fullName evidence="8 10">Xylulose kinase</fullName>
        <shortName evidence="8 10">Xylulokinase</shortName>
        <ecNumber evidence="8 10">2.7.1.17</ecNumber>
    </recommendedName>
</protein>
<keyword evidence="6 8" id="KW-0067">ATP-binding</keyword>